<evidence type="ECO:0000313" key="4">
    <source>
        <dbReference type="Proteomes" id="UP000663836"/>
    </source>
</evidence>
<protein>
    <recommendedName>
        <fullName evidence="5">ADP-ribosylglycohydrolase</fullName>
    </recommendedName>
</protein>
<feature type="binding site" evidence="1">
    <location>
        <position position="299"/>
    </location>
    <ligand>
        <name>Mg(2+)</name>
        <dbReference type="ChEBI" id="CHEBI:18420"/>
        <label>1</label>
    </ligand>
</feature>
<dbReference type="PANTHER" id="PTHR16222:SF12">
    <property type="entry name" value="ADP-RIBOSYLGLYCOHYDROLASE-RELATED"/>
    <property type="match status" value="1"/>
</dbReference>
<name>A0A819BND6_9BILA</name>
<comment type="caution">
    <text evidence="3">The sequence shown here is derived from an EMBL/GenBank/DDBJ whole genome shotgun (WGS) entry which is preliminary data.</text>
</comment>
<sequence length="510" mass="57878">MTFHTKHPQWFYEPGSMMGMALGDALGACVEFRPHEYLTAHPVKNLMGGGTWGLEKGQFTDDTSMALCLATSLIARRDFVPYDQLVRYKWWYQYGYMSSTGKCFDIGAATRQSIIQFEKNQKDFANKTSIPIDYMDFLCDQNCLSGFNVYCSEAGVAGNGALMRLAPVPLFFYRNPKKAVEYAGISGKITHGDDKVYDACRFYAALIIGALQHKSKNELLKETFYTENKTWFGDKDLHPDIRKISDGSYKKKRGYEDGIRGKGYIISALEAALWAFWSDEDSFEKGVLKAINLGDDTDTTAAIYGQLAGAYYGYKALPEEWLEHMYGKRFIKCLSKWIVYEGENWSKSHIYDDGDTEHNDVLPEEIPDRSRFRRFTVHTMVSKASDSNNDNQNIATTYQSSMPKNDRRSSEDLTNNKPLQAATSYQSSTSKNDRKPSQGFSDKKPLQRATSYQPCMPENDLRSSKDLTDNKLIQEDLELAPPGTYSLGNSGRRQTHNYLFGKFPKSSKHS</sequence>
<dbReference type="GO" id="GO:0046872">
    <property type="term" value="F:metal ion binding"/>
    <property type="evidence" value="ECO:0007669"/>
    <property type="project" value="UniProtKB-KW"/>
</dbReference>
<proteinExistence type="predicted"/>
<dbReference type="SUPFAM" id="SSF101478">
    <property type="entry name" value="ADP-ribosylglycohydrolase"/>
    <property type="match status" value="1"/>
</dbReference>
<dbReference type="EMBL" id="CAJOBD010001506">
    <property type="protein sequence ID" value="CAF3806454.1"/>
    <property type="molecule type" value="Genomic_DNA"/>
</dbReference>
<evidence type="ECO:0008006" key="5">
    <source>
        <dbReference type="Google" id="ProtNLM"/>
    </source>
</evidence>
<feature type="binding site" evidence="1">
    <location>
        <position position="61"/>
    </location>
    <ligand>
        <name>Mg(2+)</name>
        <dbReference type="ChEBI" id="CHEBI:18420"/>
        <label>1</label>
    </ligand>
</feature>
<feature type="compositionally biased region" description="Polar residues" evidence="2">
    <location>
        <begin position="383"/>
        <end position="403"/>
    </location>
</feature>
<feature type="binding site" evidence="1">
    <location>
        <position position="298"/>
    </location>
    <ligand>
        <name>Mg(2+)</name>
        <dbReference type="ChEBI" id="CHEBI:18420"/>
        <label>1</label>
    </ligand>
</feature>
<feature type="compositionally biased region" description="Basic and acidic residues" evidence="2">
    <location>
        <begin position="431"/>
        <end position="445"/>
    </location>
</feature>
<feature type="binding site" evidence="1">
    <location>
        <position position="60"/>
    </location>
    <ligand>
        <name>Mg(2+)</name>
        <dbReference type="ChEBI" id="CHEBI:18420"/>
        <label>1</label>
    </ligand>
</feature>
<feature type="region of interest" description="Disordered" evidence="2">
    <location>
        <begin position="479"/>
        <end position="510"/>
    </location>
</feature>
<keyword evidence="1" id="KW-0479">Metal-binding</keyword>
<evidence type="ECO:0000256" key="1">
    <source>
        <dbReference type="PIRSR" id="PIRSR605502-1"/>
    </source>
</evidence>
<comment type="cofactor">
    <cofactor evidence="1">
        <name>Mg(2+)</name>
        <dbReference type="ChEBI" id="CHEBI:18420"/>
    </cofactor>
    <text evidence="1">Binds 2 magnesium ions per subunit.</text>
</comment>
<feature type="binding site" evidence="1">
    <location>
        <position position="296"/>
    </location>
    <ligand>
        <name>Mg(2+)</name>
        <dbReference type="ChEBI" id="CHEBI:18420"/>
        <label>1</label>
    </ligand>
</feature>
<feature type="region of interest" description="Disordered" evidence="2">
    <location>
        <begin position="383"/>
        <end position="465"/>
    </location>
</feature>
<evidence type="ECO:0000256" key="2">
    <source>
        <dbReference type="SAM" id="MobiDB-lite"/>
    </source>
</evidence>
<dbReference type="InterPro" id="IPR036705">
    <property type="entry name" value="Ribosyl_crysJ1_sf"/>
</dbReference>
<dbReference type="Pfam" id="PF03747">
    <property type="entry name" value="ADP_ribosyl_GH"/>
    <property type="match status" value="1"/>
</dbReference>
<keyword evidence="1" id="KW-0460">Magnesium</keyword>
<dbReference type="InterPro" id="IPR050792">
    <property type="entry name" value="ADP-ribosylglycohydrolase"/>
</dbReference>
<gene>
    <name evidence="3" type="ORF">JBS370_LOCUS15607</name>
</gene>
<dbReference type="Gene3D" id="1.10.4080.10">
    <property type="entry name" value="ADP-ribosylation/Crystallin J1"/>
    <property type="match status" value="1"/>
</dbReference>
<feature type="binding site" evidence="1">
    <location>
        <position position="62"/>
    </location>
    <ligand>
        <name>Mg(2+)</name>
        <dbReference type="ChEBI" id="CHEBI:18420"/>
        <label>1</label>
    </ligand>
</feature>
<dbReference type="PANTHER" id="PTHR16222">
    <property type="entry name" value="ADP-RIBOSYLGLYCOHYDROLASE"/>
    <property type="match status" value="1"/>
</dbReference>
<dbReference type="AlphaFoldDB" id="A0A819BND6"/>
<evidence type="ECO:0000313" key="3">
    <source>
        <dbReference type="EMBL" id="CAF3806454.1"/>
    </source>
</evidence>
<organism evidence="3 4">
    <name type="scientific">Rotaria sordida</name>
    <dbReference type="NCBI Taxonomy" id="392033"/>
    <lineage>
        <taxon>Eukaryota</taxon>
        <taxon>Metazoa</taxon>
        <taxon>Spiralia</taxon>
        <taxon>Gnathifera</taxon>
        <taxon>Rotifera</taxon>
        <taxon>Eurotatoria</taxon>
        <taxon>Bdelloidea</taxon>
        <taxon>Philodinida</taxon>
        <taxon>Philodinidae</taxon>
        <taxon>Rotaria</taxon>
    </lineage>
</organism>
<accession>A0A819BND6</accession>
<reference evidence="3" key="1">
    <citation type="submission" date="2021-02" db="EMBL/GenBank/DDBJ databases">
        <authorList>
            <person name="Nowell W R."/>
        </authorList>
    </citation>
    <scope>NUCLEOTIDE SEQUENCE</scope>
</reference>
<feature type="compositionally biased region" description="Polar residues" evidence="2">
    <location>
        <begin position="412"/>
        <end position="430"/>
    </location>
</feature>
<dbReference type="Proteomes" id="UP000663836">
    <property type="component" value="Unassembled WGS sequence"/>
</dbReference>
<dbReference type="InterPro" id="IPR005502">
    <property type="entry name" value="Ribosyl_crysJ1"/>
</dbReference>